<organism evidence="1 2">
    <name type="scientific">Ixodes persulcatus</name>
    <name type="common">Taiga tick</name>
    <dbReference type="NCBI Taxonomy" id="34615"/>
    <lineage>
        <taxon>Eukaryota</taxon>
        <taxon>Metazoa</taxon>
        <taxon>Ecdysozoa</taxon>
        <taxon>Arthropoda</taxon>
        <taxon>Chelicerata</taxon>
        <taxon>Arachnida</taxon>
        <taxon>Acari</taxon>
        <taxon>Parasitiformes</taxon>
        <taxon>Ixodida</taxon>
        <taxon>Ixodoidea</taxon>
        <taxon>Ixodidae</taxon>
        <taxon>Ixodinae</taxon>
        <taxon>Ixodes</taxon>
    </lineage>
</organism>
<dbReference type="EMBL" id="JABSTQ010010210">
    <property type="protein sequence ID" value="KAG0422559.1"/>
    <property type="molecule type" value="Genomic_DNA"/>
</dbReference>
<proteinExistence type="predicted"/>
<keyword evidence="2" id="KW-1185">Reference proteome</keyword>
<gene>
    <name evidence="1" type="ORF">HPB47_001623</name>
</gene>
<protein>
    <submittedName>
        <fullName evidence="1">Uncharacterized protein</fullName>
    </submittedName>
</protein>
<dbReference type="Proteomes" id="UP000805193">
    <property type="component" value="Unassembled WGS sequence"/>
</dbReference>
<comment type="caution">
    <text evidence="1">The sequence shown here is derived from an EMBL/GenBank/DDBJ whole genome shotgun (WGS) entry which is preliminary data.</text>
</comment>
<sequence>MCRAVNREGPPQPSCTKKHASKFTACMTEKVHAIPLSCGARLLGGSMDGTYLSASVRLNKRSAQSVLRHARTARHRHSMLIDGLENFLAAPASIRSPLPQSRTSSAQPPSHASTRSEVSPCYDT</sequence>
<reference evidence="1 2" key="1">
    <citation type="journal article" date="2020" name="Cell">
        <title>Large-Scale Comparative Analyses of Tick Genomes Elucidate Their Genetic Diversity and Vector Capacities.</title>
        <authorList>
            <consortium name="Tick Genome and Microbiome Consortium (TIGMIC)"/>
            <person name="Jia N."/>
            <person name="Wang J."/>
            <person name="Shi W."/>
            <person name="Du L."/>
            <person name="Sun Y."/>
            <person name="Zhan W."/>
            <person name="Jiang J.F."/>
            <person name="Wang Q."/>
            <person name="Zhang B."/>
            <person name="Ji P."/>
            <person name="Bell-Sakyi L."/>
            <person name="Cui X.M."/>
            <person name="Yuan T.T."/>
            <person name="Jiang B.G."/>
            <person name="Yang W.F."/>
            <person name="Lam T.T."/>
            <person name="Chang Q.C."/>
            <person name="Ding S.J."/>
            <person name="Wang X.J."/>
            <person name="Zhu J.G."/>
            <person name="Ruan X.D."/>
            <person name="Zhao L."/>
            <person name="Wei J.T."/>
            <person name="Ye R.Z."/>
            <person name="Que T.C."/>
            <person name="Du C.H."/>
            <person name="Zhou Y.H."/>
            <person name="Cheng J.X."/>
            <person name="Dai P.F."/>
            <person name="Guo W.B."/>
            <person name="Han X.H."/>
            <person name="Huang E.J."/>
            <person name="Li L.F."/>
            <person name="Wei W."/>
            <person name="Gao Y.C."/>
            <person name="Liu J.Z."/>
            <person name="Shao H.Z."/>
            <person name="Wang X."/>
            <person name="Wang C.C."/>
            <person name="Yang T.C."/>
            <person name="Huo Q.B."/>
            <person name="Li W."/>
            <person name="Chen H.Y."/>
            <person name="Chen S.E."/>
            <person name="Zhou L.G."/>
            <person name="Ni X.B."/>
            <person name="Tian J.H."/>
            <person name="Sheng Y."/>
            <person name="Liu T."/>
            <person name="Pan Y.S."/>
            <person name="Xia L.Y."/>
            <person name="Li J."/>
            <person name="Zhao F."/>
            <person name="Cao W.C."/>
        </authorList>
    </citation>
    <scope>NUCLEOTIDE SEQUENCE [LARGE SCALE GENOMIC DNA]</scope>
    <source>
        <strain evidence="1">Iper-2018</strain>
    </source>
</reference>
<accession>A0AC60PNH2</accession>
<name>A0AC60PNH2_IXOPE</name>
<evidence type="ECO:0000313" key="1">
    <source>
        <dbReference type="EMBL" id="KAG0422559.1"/>
    </source>
</evidence>
<evidence type="ECO:0000313" key="2">
    <source>
        <dbReference type="Proteomes" id="UP000805193"/>
    </source>
</evidence>